<reference evidence="10 11" key="1">
    <citation type="journal article" date="2019" name="Sci. Rep.">
        <title>Comparative genomics of chytrid fungi reveal insights into the obligate biotrophic and pathogenic lifestyle of Synchytrium endobioticum.</title>
        <authorList>
            <person name="van de Vossenberg B.T.L.H."/>
            <person name="Warris S."/>
            <person name="Nguyen H.D.T."/>
            <person name="van Gent-Pelzer M.P.E."/>
            <person name="Joly D.L."/>
            <person name="van de Geest H.C."/>
            <person name="Bonants P.J.M."/>
            <person name="Smith D.S."/>
            <person name="Levesque C.A."/>
            <person name="van der Lee T.A.J."/>
        </authorList>
    </citation>
    <scope>NUCLEOTIDE SEQUENCE [LARGE SCALE GENOMIC DNA]</scope>
    <source>
        <strain evidence="10 11">JEL517</strain>
    </source>
</reference>
<dbReference type="OrthoDB" id="10252326at2759"/>
<feature type="domain" description="Aspartate/ornithine carbamoyltransferase carbamoyl-P binding" evidence="9">
    <location>
        <begin position="34"/>
        <end position="185"/>
    </location>
</feature>
<evidence type="ECO:0000256" key="4">
    <source>
        <dbReference type="ARBA" id="ARBA00022571"/>
    </source>
</evidence>
<dbReference type="PROSITE" id="PS00097">
    <property type="entry name" value="CARBAMOYLTRANSFERASE"/>
    <property type="match status" value="1"/>
</dbReference>
<dbReference type="RefSeq" id="XP_031025772.1">
    <property type="nucleotide sequence ID" value="XM_031168185.1"/>
</dbReference>
<dbReference type="GO" id="GO:0019240">
    <property type="term" value="P:citrulline biosynthetic process"/>
    <property type="evidence" value="ECO:0007669"/>
    <property type="project" value="TreeGrafter"/>
</dbReference>
<sequence>MIHIHRLGHTRAIAALKHAISNQTYHQQHRPFPKALLSMQDLSVEQILVLIRRSLELKAAFKTGTYPPSSTSTSSINKKPLDGKTLAMIFAKRSTRTRVSAESGWAYYGGHPMFLSKEDVQLSGGEPLKDTAIVVSSMVDCLLARVAGHEEIEILAKHSTVPVINALSAKFHPLQILADISTLYEAYVPDALAQVANSNNNSQYILPPLPKLKVAWVGDANNILFDLLCALPRLGTSISAACPPGYEVDADVREYALHHASLAGAGNVEFTNSPQVAVKDADVIVTDTWISMGQEAEKEARLKAFKGYQVTEAMASGARPNWKFLHCLPRKKEEVDDEVFYGPRSLVFPEAQFRKFTVMAVYEMLMLWNKQ</sequence>
<dbReference type="AlphaFoldDB" id="A0A507CCF0"/>
<dbReference type="GO" id="GO:0016597">
    <property type="term" value="F:amino acid binding"/>
    <property type="evidence" value="ECO:0007669"/>
    <property type="project" value="InterPro"/>
</dbReference>
<dbReference type="SUPFAM" id="SSF53671">
    <property type="entry name" value="Aspartate/ornithine carbamoyltransferase"/>
    <property type="match status" value="1"/>
</dbReference>
<dbReference type="Gene3D" id="3.40.50.1370">
    <property type="entry name" value="Aspartate/ornithine carbamoyltransferase"/>
    <property type="match status" value="2"/>
</dbReference>
<name>A0A507CCF0_9FUNG</name>
<dbReference type="GO" id="GO:0042450">
    <property type="term" value="P:L-arginine biosynthetic process via ornithine"/>
    <property type="evidence" value="ECO:0007669"/>
    <property type="project" value="TreeGrafter"/>
</dbReference>
<dbReference type="PRINTS" id="PR00100">
    <property type="entry name" value="AOTCASE"/>
</dbReference>
<dbReference type="PANTHER" id="PTHR45753">
    <property type="entry name" value="ORNITHINE CARBAMOYLTRANSFERASE, MITOCHONDRIAL"/>
    <property type="match status" value="1"/>
</dbReference>
<evidence type="ECO:0000256" key="3">
    <source>
        <dbReference type="ARBA" id="ARBA00013007"/>
    </source>
</evidence>
<protein>
    <recommendedName>
        <fullName evidence="3">ornithine carbamoyltransferase</fullName>
        <ecNumber evidence="3">2.1.3.3</ecNumber>
    </recommendedName>
</protein>
<comment type="similarity">
    <text evidence="2">Belongs to the aspartate/ornithine carbamoyltransferase superfamily. OTCase family.</text>
</comment>
<comment type="pathway">
    <text evidence="1">Amino-acid biosynthesis; L-arginine biosynthesis; L-arginine from L-ornithine and carbamoyl phosphate: step 1/3.</text>
</comment>
<evidence type="ECO:0000256" key="1">
    <source>
        <dbReference type="ARBA" id="ARBA00004975"/>
    </source>
</evidence>
<evidence type="ECO:0000313" key="10">
    <source>
        <dbReference type="EMBL" id="TPX35245.1"/>
    </source>
</evidence>
<dbReference type="InterPro" id="IPR006131">
    <property type="entry name" value="Asp_carbamoyltransf_Asp/Orn-bd"/>
</dbReference>
<dbReference type="PRINTS" id="PR00102">
    <property type="entry name" value="OTCASE"/>
</dbReference>
<dbReference type="InterPro" id="IPR006130">
    <property type="entry name" value="Asp/Orn_carbamoylTrfase"/>
</dbReference>
<evidence type="ECO:0000256" key="2">
    <source>
        <dbReference type="ARBA" id="ARBA00007805"/>
    </source>
</evidence>
<dbReference type="STRING" id="1806994.A0A507CCF0"/>
<evidence type="ECO:0000256" key="5">
    <source>
        <dbReference type="ARBA" id="ARBA00022605"/>
    </source>
</evidence>
<keyword evidence="4" id="KW-0055">Arginine biosynthesis</keyword>
<dbReference type="FunFam" id="3.40.50.1370:FF:000009">
    <property type="entry name" value="Ornithine carbamoyltransferase, mitochondrial"/>
    <property type="match status" value="1"/>
</dbReference>
<dbReference type="InterPro" id="IPR036901">
    <property type="entry name" value="Asp/Orn_carbamoylTrfase_sf"/>
</dbReference>
<organism evidence="10 11">
    <name type="scientific">Synchytrium microbalum</name>
    <dbReference type="NCBI Taxonomy" id="1806994"/>
    <lineage>
        <taxon>Eukaryota</taxon>
        <taxon>Fungi</taxon>
        <taxon>Fungi incertae sedis</taxon>
        <taxon>Chytridiomycota</taxon>
        <taxon>Chytridiomycota incertae sedis</taxon>
        <taxon>Chytridiomycetes</taxon>
        <taxon>Synchytriales</taxon>
        <taxon>Synchytriaceae</taxon>
        <taxon>Synchytrium</taxon>
    </lineage>
</organism>
<dbReference type="NCBIfam" id="TIGR00658">
    <property type="entry name" value="orni_carb_tr"/>
    <property type="match status" value="1"/>
</dbReference>
<dbReference type="GeneID" id="42003482"/>
<accession>A0A507CCF0</accession>
<dbReference type="GO" id="GO:0005739">
    <property type="term" value="C:mitochondrion"/>
    <property type="evidence" value="ECO:0007669"/>
    <property type="project" value="TreeGrafter"/>
</dbReference>
<evidence type="ECO:0000259" key="8">
    <source>
        <dbReference type="Pfam" id="PF00185"/>
    </source>
</evidence>
<evidence type="ECO:0000313" key="11">
    <source>
        <dbReference type="Proteomes" id="UP000319731"/>
    </source>
</evidence>
<keyword evidence="5" id="KW-0028">Amino-acid biosynthesis</keyword>
<dbReference type="EC" id="2.1.3.3" evidence="3"/>
<dbReference type="Pfam" id="PF02729">
    <property type="entry name" value="OTCace_N"/>
    <property type="match status" value="1"/>
</dbReference>
<keyword evidence="6 7" id="KW-0808">Transferase</keyword>
<evidence type="ECO:0000256" key="7">
    <source>
        <dbReference type="RuleBase" id="RU003634"/>
    </source>
</evidence>
<evidence type="ECO:0000259" key="9">
    <source>
        <dbReference type="Pfam" id="PF02729"/>
    </source>
</evidence>
<gene>
    <name evidence="10" type="primary">ARG3</name>
    <name evidence="10" type="ORF">SmJEL517_g02257</name>
</gene>
<proteinExistence type="inferred from homology"/>
<dbReference type="PANTHER" id="PTHR45753:SF3">
    <property type="entry name" value="ORNITHINE TRANSCARBAMYLASE, MITOCHONDRIAL"/>
    <property type="match status" value="1"/>
</dbReference>
<feature type="domain" description="Aspartate/ornithine carbamoyltransferase Asp/Orn-binding" evidence="8">
    <location>
        <begin position="212"/>
        <end position="364"/>
    </location>
</feature>
<dbReference type="InterPro" id="IPR002292">
    <property type="entry name" value="Orn/put_carbamltrans"/>
</dbReference>
<dbReference type="Proteomes" id="UP000319731">
    <property type="component" value="Unassembled WGS sequence"/>
</dbReference>
<comment type="caution">
    <text evidence="10">The sequence shown here is derived from an EMBL/GenBank/DDBJ whole genome shotgun (WGS) entry which is preliminary data.</text>
</comment>
<dbReference type="InterPro" id="IPR006132">
    <property type="entry name" value="Asp/Orn_carbamoyltranf_P-bd"/>
</dbReference>
<evidence type="ECO:0000256" key="6">
    <source>
        <dbReference type="ARBA" id="ARBA00022679"/>
    </source>
</evidence>
<dbReference type="Pfam" id="PF00185">
    <property type="entry name" value="OTCace"/>
    <property type="match status" value="1"/>
</dbReference>
<dbReference type="EMBL" id="QEAO01000009">
    <property type="protein sequence ID" value="TPX35245.1"/>
    <property type="molecule type" value="Genomic_DNA"/>
</dbReference>
<keyword evidence="11" id="KW-1185">Reference proteome</keyword>
<dbReference type="GO" id="GO:0004585">
    <property type="term" value="F:ornithine carbamoyltransferase activity"/>
    <property type="evidence" value="ECO:0007669"/>
    <property type="project" value="UniProtKB-EC"/>
</dbReference>